<evidence type="ECO:0000313" key="5">
    <source>
        <dbReference type="Proteomes" id="UP000240883"/>
    </source>
</evidence>
<reference evidence="4 5" key="1">
    <citation type="journal article" date="2018" name="Front. Microbiol.">
        <title>Genome-Wide Analysis of Corynespora cassiicola Leaf Fall Disease Putative Effectors.</title>
        <authorList>
            <person name="Lopez D."/>
            <person name="Ribeiro S."/>
            <person name="Label P."/>
            <person name="Fumanal B."/>
            <person name="Venisse J.S."/>
            <person name="Kohler A."/>
            <person name="de Oliveira R.R."/>
            <person name="Labutti K."/>
            <person name="Lipzen A."/>
            <person name="Lail K."/>
            <person name="Bauer D."/>
            <person name="Ohm R.A."/>
            <person name="Barry K.W."/>
            <person name="Spatafora J."/>
            <person name="Grigoriev I.V."/>
            <person name="Martin F.M."/>
            <person name="Pujade-Renaud V."/>
        </authorList>
    </citation>
    <scope>NUCLEOTIDE SEQUENCE [LARGE SCALE GENOMIC DNA]</scope>
    <source>
        <strain evidence="4 5">Philippines</strain>
    </source>
</reference>
<protein>
    <submittedName>
        <fullName evidence="4">Uncharacterized protein</fullName>
    </submittedName>
</protein>
<evidence type="ECO:0000259" key="3">
    <source>
        <dbReference type="Pfam" id="PF23658"/>
    </source>
</evidence>
<feature type="region of interest" description="Disordered" evidence="1">
    <location>
        <begin position="262"/>
        <end position="298"/>
    </location>
</feature>
<dbReference type="Pfam" id="PF03572">
    <property type="entry name" value="Peptidase_S41"/>
    <property type="match status" value="1"/>
</dbReference>
<dbReference type="EMBL" id="KZ678150">
    <property type="protein sequence ID" value="PSN60256.1"/>
    <property type="molecule type" value="Genomic_DNA"/>
</dbReference>
<dbReference type="GO" id="GO:0008236">
    <property type="term" value="F:serine-type peptidase activity"/>
    <property type="evidence" value="ECO:0007669"/>
    <property type="project" value="InterPro"/>
</dbReference>
<organism evidence="4 5">
    <name type="scientific">Corynespora cassiicola Philippines</name>
    <dbReference type="NCBI Taxonomy" id="1448308"/>
    <lineage>
        <taxon>Eukaryota</taxon>
        <taxon>Fungi</taxon>
        <taxon>Dikarya</taxon>
        <taxon>Ascomycota</taxon>
        <taxon>Pezizomycotina</taxon>
        <taxon>Dothideomycetes</taxon>
        <taxon>Pleosporomycetidae</taxon>
        <taxon>Pleosporales</taxon>
        <taxon>Corynesporascaceae</taxon>
        <taxon>Corynespora</taxon>
    </lineage>
</organism>
<dbReference type="SUPFAM" id="SSF52096">
    <property type="entry name" value="ClpP/crotonase"/>
    <property type="match status" value="1"/>
</dbReference>
<keyword evidence="5" id="KW-1185">Reference proteome</keyword>
<dbReference type="PANTHER" id="PTHR37049:SF4">
    <property type="entry name" value="RHODANESE DOMAIN-CONTAINING PROTEIN"/>
    <property type="match status" value="1"/>
</dbReference>
<dbReference type="PANTHER" id="PTHR37049">
    <property type="entry name" value="PEPTIDASE S41 FAMILY PROTEIN"/>
    <property type="match status" value="1"/>
</dbReference>
<dbReference type="Proteomes" id="UP000240883">
    <property type="component" value="Unassembled WGS sequence"/>
</dbReference>
<dbReference type="Gene3D" id="3.90.226.10">
    <property type="entry name" value="2-enoyl-CoA Hydratase, Chain A, domain 1"/>
    <property type="match status" value="1"/>
</dbReference>
<dbReference type="Pfam" id="PF23658">
    <property type="entry name" value="PDZ_CPAF_rel"/>
    <property type="match status" value="1"/>
</dbReference>
<proteinExistence type="predicted"/>
<name>A0A2T2N4T0_CORCC</name>
<evidence type="ECO:0000313" key="4">
    <source>
        <dbReference type="EMBL" id="PSN60256.1"/>
    </source>
</evidence>
<feature type="domain" description="Tail specific protease" evidence="2">
    <location>
        <begin position="322"/>
        <end position="544"/>
    </location>
</feature>
<dbReference type="AlphaFoldDB" id="A0A2T2N4T0"/>
<evidence type="ECO:0000259" key="2">
    <source>
        <dbReference type="Pfam" id="PF03572"/>
    </source>
</evidence>
<dbReference type="OrthoDB" id="27214at2759"/>
<accession>A0A2T2N4T0</accession>
<feature type="domain" description="CPAF-like PDZ" evidence="3">
    <location>
        <begin position="132"/>
        <end position="244"/>
    </location>
</feature>
<feature type="region of interest" description="Disordered" evidence="1">
    <location>
        <begin position="677"/>
        <end position="699"/>
    </location>
</feature>
<dbReference type="InterPro" id="IPR056186">
    <property type="entry name" value="PDZ_CPAF-rel"/>
</dbReference>
<evidence type="ECO:0000256" key="1">
    <source>
        <dbReference type="SAM" id="MobiDB-lite"/>
    </source>
</evidence>
<dbReference type="STRING" id="1448308.A0A2T2N4T0"/>
<sequence length="722" mass="79995">MSAAFVSLYPEATQALVPAQVAEDCLKSVPINKEEDLALIEEMGYYISWQSNLAYLVEPPEGYTGERVDTLEEIQKIYDDLENDKYKDEYTLMFDLSSVLTKSYDFHFAFAADILGVFRFRRGNIGRGLLDEFAVVSVSTDGKEVPKLYNYYDVMVSTEEGWTPSPITQINNQSAEEYLQDWSTNFVYHEDHARYNRLFPNQAQDSMGIPVNQFGRSSVPDGAHTTVEHENGTIFQYINNAIIDLDAFDGVEDGESFFARFCNQGPPTQTRKRGAMKLSRPASKVKRQTTEPTATGFPTPAILHSEGVIGGYYLDGAGYDDVAVFSVPSFSPETQEGPEEFQNLISVFLKDAKDTGKKRLVIDLRGNGGGRVFLGYDLFKQLFPKEDPYGASQFRANEAFDITGQFMTEALSSVTYEDALADFQLNGEESKLGLAWQSIFNYRLPLTVDNKNFSSWEEYFGPHVRNNDNFTTISRKDLNNAFSDDLSMDVTGYGTRAANLDENQAFDADNMVLLQDGGCGSTCAVFSEFMKSQGGVHQVVVGGKPETGPMQGVAGSKGSQVYTWTQVWTEAFRAYSNLAEYQEELNRTELGALVFAERPLQRTAYQQNGMSQSVINLRDNMRKNDDSGVPLEFQYEAADCRLFYTAGMVRDVQEVWKKTVDARWGDASQVCVEGSVGHESSLSGGAPTAEGSRKSGATKMSKMSSGAAMAVAVGLFAAVVVL</sequence>
<dbReference type="InterPro" id="IPR005151">
    <property type="entry name" value="Tail-specific_protease"/>
</dbReference>
<gene>
    <name evidence="4" type="ORF">BS50DRAFT_604824</name>
</gene>
<dbReference type="GO" id="GO:0006508">
    <property type="term" value="P:proteolysis"/>
    <property type="evidence" value="ECO:0007669"/>
    <property type="project" value="InterPro"/>
</dbReference>
<dbReference type="InterPro" id="IPR029045">
    <property type="entry name" value="ClpP/crotonase-like_dom_sf"/>
</dbReference>
<dbReference type="InterPro" id="IPR052766">
    <property type="entry name" value="S41A_metabolite_peptidase"/>
</dbReference>